<proteinExistence type="predicted"/>
<protein>
    <recommendedName>
        <fullName evidence="3">Phage gp6-like head-tail connector protein</fullName>
    </recommendedName>
</protein>
<reference evidence="1 2" key="1">
    <citation type="journal article" date="2020" name="Antonie Van Leeuwenhoek">
        <title>Rhodopirellula heiligendammensis sp. nov., Rhodopirellula pilleata sp. nov., and Rhodopirellula solitaria sp. nov. isolated from natural or artificial marine surfaces in Northern Germany and California, USA, and emended description of the genus Rhodopirellula.</title>
        <authorList>
            <person name="Kallscheuer N."/>
            <person name="Wiegand S."/>
            <person name="Jogler M."/>
            <person name="Boedeker C."/>
            <person name="Peeters S.H."/>
            <person name="Rast P."/>
            <person name="Heuer A."/>
            <person name="Jetten M.S.M."/>
            <person name="Rohde M."/>
            <person name="Jogler C."/>
        </authorList>
    </citation>
    <scope>NUCLEOTIDE SEQUENCE [LARGE SCALE GENOMIC DNA]</scope>
    <source>
        <strain evidence="1 2">Poly21</strain>
    </source>
</reference>
<name>A0A5C6C698_9BACT</name>
<comment type="caution">
    <text evidence="1">The sequence shown here is derived from an EMBL/GenBank/DDBJ whole genome shotgun (WGS) entry which is preliminary data.</text>
</comment>
<keyword evidence="2" id="KW-1185">Reference proteome</keyword>
<dbReference type="Proteomes" id="UP000319908">
    <property type="component" value="Unassembled WGS sequence"/>
</dbReference>
<evidence type="ECO:0000313" key="2">
    <source>
        <dbReference type="Proteomes" id="UP000319908"/>
    </source>
</evidence>
<dbReference type="OrthoDB" id="7597216at2"/>
<dbReference type="Gene3D" id="1.10.3230.30">
    <property type="entry name" value="Phage gp6-like head-tail connector protein"/>
    <property type="match status" value="1"/>
</dbReference>
<organism evidence="1 2">
    <name type="scientific">Allorhodopirellula heiligendammensis</name>
    <dbReference type="NCBI Taxonomy" id="2714739"/>
    <lineage>
        <taxon>Bacteria</taxon>
        <taxon>Pseudomonadati</taxon>
        <taxon>Planctomycetota</taxon>
        <taxon>Planctomycetia</taxon>
        <taxon>Pirellulales</taxon>
        <taxon>Pirellulaceae</taxon>
        <taxon>Allorhodopirellula</taxon>
    </lineage>
</organism>
<dbReference type="RefSeq" id="WP_146406340.1">
    <property type="nucleotide sequence ID" value="NZ_SJPU01000001.1"/>
</dbReference>
<accession>A0A5C6C698</accession>
<gene>
    <name evidence="1" type="ORF">Poly21_17310</name>
</gene>
<dbReference type="EMBL" id="SJPU01000001">
    <property type="protein sequence ID" value="TWU19557.1"/>
    <property type="molecule type" value="Genomic_DNA"/>
</dbReference>
<dbReference type="AlphaFoldDB" id="A0A5C6C698"/>
<evidence type="ECO:0008006" key="3">
    <source>
        <dbReference type="Google" id="ProtNLM"/>
    </source>
</evidence>
<sequence length="189" mass="20391">MWTSKAVATPSPIVPLSIIKRHARIFDDDSDGYLLEFLLPAAVATVERDTRWQIAPLQIESERLHAGTREIDLPIGPFVSATIKSIDAAGNENEEAGEVKHDGRMPGRLLLPAIATPHTAVVVTARIGSAQPEPSIALMICALIAHWHEHPEAVTADGEAKEVPLGYSHLARALDPMRDAFTIAGAEKC</sequence>
<evidence type="ECO:0000313" key="1">
    <source>
        <dbReference type="EMBL" id="TWU19557.1"/>
    </source>
</evidence>